<evidence type="ECO:0000256" key="2">
    <source>
        <dbReference type="ARBA" id="ARBA00023002"/>
    </source>
</evidence>
<dbReference type="PANTHER" id="PTHR48106:SF13">
    <property type="entry name" value="QUINONE OXIDOREDUCTASE-RELATED"/>
    <property type="match status" value="1"/>
</dbReference>
<dbReference type="AlphaFoldDB" id="A0A2K8KDF2"/>
<dbReference type="PANTHER" id="PTHR48106">
    <property type="entry name" value="QUINONE OXIDOREDUCTASE PIG3-RELATED"/>
    <property type="match status" value="1"/>
</dbReference>
<dbReference type="RefSeq" id="WP_071480279.1">
    <property type="nucleotide sequence ID" value="NZ_CP024899.1"/>
</dbReference>
<organism evidence="4 5">
    <name type="scientific">Roseinatronobacter bogoriensis subsp. barguzinensis</name>
    <dbReference type="NCBI Taxonomy" id="441209"/>
    <lineage>
        <taxon>Bacteria</taxon>
        <taxon>Pseudomonadati</taxon>
        <taxon>Pseudomonadota</taxon>
        <taxon>Alphaproteobacteria</taxon>
        <taxon>Rhodobacterales</taxon>
        <taxon>Paracoccaceae</taxon>
        <taxon>Roseinatronobacter</taxon>
    </lineage>
</organism>
<proteinExistence type="predicted"/>
<protein>
    <submittedName>
        <fullName evidence="4">Quinone oxidoreductase</fullName>
    </submittedName>
</protein>
<evidence type="ECO:0000259" key="3">
    <source>
        <dbReference type="SMART" id="SM00829"/>
    </source>
</evidence>
<dbReference type="EMBL" id="CP024899">
    <property type="protein sequence ID" value="ATX65725.1"/>
    <property type="molecule type" value="Genomic_DNA"/>
</dbReference>
<dbReference type="NCBIfam" id="NF008024">
    <property type="entry name" value="PRK10754.1"/>
    <property type="match status" value="1"/>
</dbReference>
<dbReference type="CDD" id="cd05286">
    <property type="entry name" value="QOR2"/>
    <property type="match status" value="1"/>
</dbReference>
<dbReference type="InterPro" id="IPR013154">
    <property type="entry name" value="ADH-like_N"/>
</dbReference>
<dbReference type="OrthoDB" id="9805883at2"/>
<dbReference type="InterPro" id="IPR011032">
    <property type="entry name" value="GroES-like_sf"/>
</dbReference>
<dbReference type="STRING" id="441209.GCA_001870665_01316"/>
<dbReference type="Pfam" id="PF00107">
    <property type="entry name" value="ADH_zinc_N"/>
    <property type="match status" value="1"/>
</dbReference>
<dbReference type="Proteomes" id="UP000228948">
    <property type="component" value="Chromosome"/>
</dbReference>
<dbReference type="InterPro" id="IPR020843">
    <property type="entry name" value="ER"/>
</dbReference>
<dbReference type="Gene3D" id="3.40.50.720">
    <property type="entry name" value="NAD(P)-binding Rossmann-like Domain"/>
    <property type="match status" value="1"/>
</dbReference>
<keyword evidence="1" id="KW-0521">NADP</keyword>
<keyword evidence="5" id="KW-1185">Reference proteome</keyword>
<dbReference type="GO" id="GO:0003960">
    <property type="term" value="F:quinone reductase (NADPH) activity"/>
    <property type="evidence" value="ECO:0007669"/>
    <property type="project" value="InterPro"/>
</dbReference>
<dbReference type="InterPro" id="IPR013149">
    <property type="entry name" value="ADH-like_C"/>
</dbReference>
<accession>A0A2K8KDF2</accession>
<dbReference type="FunFam" id="3.40.50.720:FF:000053">
    <property type="entry name" value="Quinone oxidoreductase 1"/>
    <property type="match status" value="1"/>
</dbReference>
<dbReference type="Gene3D" id="3.90.180.10">
    <property type="entry name" value="Medium-chain alcohol dehydrogenases, catalytic domain"/>
    <property type="match status" value="1"/>
</dbReference>
<gene>
    <name evidence="4" type="ORF">BG454_07695</name>
</gene>
<dbReference type="GO" id="GO:0005829">
    <property type="term" value="C:cytosol"/>
    <property type="evidence" value="ECO:0007669"/>
    <property type="project" value="TreeGrafter"/>
</dbReference>
<feature type="domain" description="Enoyl reductase (ER)" evidence="3">
    <location>
        <begin position="14"/>
        <end position="324"/>
    </location>
</feature>
<dbReference type="SUPFAM" id="SSF51735">
    <property type="entry name" value="NAD(P)-binding Rossmann-fold domains"/>
    <property type="match status" value="1"/>
</dbReference>
<keyword evidence="2" id="KW-0560">Oxidoreductase</keyword>
<evidence type="ECO:0000256" key="1">
    <source>
        <dbReference type="ARBA" id="ARBA00022857"/>
    </source>
</evidence>
<dbReference type="SUPFAM" id="SSF50129">
    <property type="entry name" value="GroES-like"/>
    <property type="match status" value="1"/>
</dbReference>
<reference evidence="4 5" key="1">
    <citation type="submission" date="2017-11" db="EMBL/GenBank/DDBJ databases">
        <title>Revised Sequence and Annotation of the Rhodobaca barguzinensis strain alga05 Genome.</title>
        <authorList>
            <person name="Kopejtka K."/>
            <person name="Tomasch J.M."/>
            <person name="Bunk B."/>
            <person name="Koblizek M."/>
        </authorList>
    </citation>
    <scope>NUCLEOTIDE SEQUENCE [LARGE SCALE GENOMIC DNA]</scope>
    <source>
        <strain evidence="5">alga05</strain>
    </source>
</reference>
<sequence>MPEDIRAIRIHQNGGPEVLQWEGTTLADPAPDEVQLRHHAIGLNFLEVNFRAGFYKTDMPYIPGNEGAGVITALGDAVKGLNIGDRVAYAGPLGSYSQMRNIKADQLIALPDDVDYQTAAALMFKGFTARYLLRDTFPVGPGHVVLYHAAAGGLGLIFCQWAAALGATVIGTVGSDAKIPLALAHGCRHVINYRTQDFSARIRELTGGQGVDVVYDAVGKDTFEGSLNSLKTRGLWVSFGRASGPPPAVEMSTLAAKGSLYATRPTLFHHINTAQQRRVAAADMFSALQSGAFKVEINQSYPLQDAGTAHADIEARATTGASILVP</sequence>
<dbReference type="KEGG" id="rbg:BG454_07695"/>
<name>A0A2K8KDF2_9RHOB</name>
<dbReference type="GO" id="GO:0070402">
    <property type="term" value="F:NADPH binding"/>
    <property type="evidence" value="ECO:0007669"/>
    <property type="project" value="TreeGrafter"/>
</dbReference>
<dbReference type="InterPro" id="IPR036291">
    <property type="entry name" value="NAD(P)-bd_dom_sf"/>
</dbReference>
<dbReference type="Pfam" id="PF08240">
    <property type="entry name" value="ADH_N"/>
    <property type="match status" value="1"/>
</dbReference>
<evidence type="ECO:0000313" key="4">
    <source>
        <dbReference type="EMBL" id="ATX65725.1"/>
    </source>
</evidence>
<evidence type="ECO:0000313" key="5">
    <source>
        <dbReference type="Proteomes" id="UP000228948"/>
    </source>
</evidence>
<dbReference type="InterPro" id="IPR047618">
    <property type="entry name" value="QOR-like"/>
</dbReference>
<dbReference type="GO" id="GO:0035925">
    <property type="term" value="F:mRNA 3'-UTR AU-rich region binding"/>
    <property type="evidence" value="ECO:0007669"/>
    <property type="project" value="TreeGrafter"/>
</dbReference>
<dbReference type="SMART" id="SM00829">
    <property type="entry name" value="PKS_ER"/>
    <property type="match status" value="1"/>
</dbReference>